<evidence type="ECO:0000256" key="1">
    <source>
        <dbReference type="ARBA" id="ARBA00013064"/>
    </source>
</evidence>
<feature type="non-terminal residue" evidence="5">
    <location>
        <position position="448"/>
    </location>
</feature>
<keyword evidence="2" id="KW-0378">Hydrolase</keyword>
<dbReference type="GO" id="GO:0005634">
    <property type="term" value="C:nucleus"/>
    <property type="evidence" value="ECO:0007669"/>
    <property type="project" value="TreeGrafter"/>
</dbReference>
<feature type="compositionally biased region" description="Polar residues" evidence="4">
    <location>
        <begin position="228"/>
        <end position="247"/>
    </location>
</feature>
<accession>A0A087UB60</accession>
<sequence>MRKQRIAMVQTKEQYVLVHKAVSSLFEQQLRVIDSHTYENLDQDGEPLILKELNQQDEDIYEDILEPPLTEEPYVSEERKLPSSKMFHEQASENKDMTYVSKKESSENLPNSAKSAYCKSENDSRQIEVQDTKNTVSCNKVENSKSEHNIKGIDNEPDNLCSRNSKILLKLCREESVKRLISGWNKAVEQTDDIKPVPKETHADNDVTSKSPVTKKFSDHLMCDSKPISSNDVTFSQKTDNGSVSTDNPHKIDILCDDNITSDTSPKTSSPEDTHAGKLVGKATVIRRPSIAKLKALFEKTSQGNTDFTDSARQRRPLFRSHSHYVSHSSRQFTVSDAEDQNFNSNQEVGISSVTSNEESSARKDNTGPKNITDGHNVHNFQNSGNTNIQHFIGNCVAESAQACGYSEQFIRDSNAELQITENNKQKYLLKYSKSSSATDNKDHSTNS</sequence>
<dbReference type="EC" id="3.1.3.48" evidence="1"/>
<dbReference type="GO" id="GO:0005737">
    <property type="term" value="C:cytoplasm"/>
    <property type="evidence" value="ECO:0007669"/>
    <property type="project" value="TreeGrafter"/>
</dbReference>
<dbReference type="AlphaFoldDB" id="A0A087UB60"/>
<name>A0A087UB60_STEMI</name>
<keyword evidence="6" id="KW-1185">Reference proteome</keyword>
<dbReference type="PANTHER" id="PTHR45983">
    <property type="entry name" value="TYROSINE PHOSPHATSE N18, PUTATIVE-RELATED"/>
    <property type="match status" value="1"/>
</dbReference>
<dbReference type="EMBL" id="KK119068">
    <property type="protein sequence ID" value="KFM74599.1"/>
    <property type="molecule type" value="Genomic_DNA"/>
</dbReference>
<dbReference type="InterPro" id="IPR047170">
    <property type="entry name" value="PTN12/18/22"/>
</dbReference>
<feature type="region of interest" description="Disordered" evidence="4">
    <location>
        <begin position="193"/>
        <end position="212"/>
    </location>
</feature>
<feature type="region of interest" description="Disordered" evidence="4">
    <location>
        <begin position="346"/>
        <end position="383"/>
    </location>
</feature>
<dbReference type="GO" id="GO:0004726">
    <property type="term" value="F:non-membrane spanning protein tyrosine phosphatase activity"/>
    <property type="evidence" value="ECO:0007669"/>
    <property type="project" value="InterPro"/>
</dbReference>
<dbReference type="Gene3D" id="3.90.190.10">
    <property type="entry name" value="Protein tyrosine phosphatase superfamily"/>
    <property type="match status" value="1"/>
</dbReference>
<feature type="compositionally biased region" description="Polar residues" evidence="4">
    <location>
        <begin position="346"/>
        <end position="359"/>
    </location>
</feature>
<dbReference type="STRING" id="407821.A0A087UB60"/>
<evidence type="ECO:0000313" key="5">
    <source>
        <dbReference type="EMBL" id="KFM74599.1"/>
    </source>
</evidence>
<feature type="compositionally biased region" description="Basic and acidic residues" evidence="4">
    <location>
        <begin position="193"/>
        <end position="207"/>
    </location>
</feature>
<keyword evidence="3" id="KW-0904">Protein phosphatase</keyword>
<dbReference type="InterPro" id="IPR029021">
    <property type="entry name" value="Prot-tyrosine_phosphatase-like"/>
</dbReference>
<feature type="compositionally biased region" description="Polar residues" evidence="4">
    <location>
        <begin position="259"/>
        <end position="269"/>
    </location>
</feature>
<evidence type="ECO:0000313" key="6">
    <source>
        <dbReference type="Proteomes" id="UP000054359"/>
    </source>
</evidence>
<reference evidence="5 6" key="1">
    <citation type="submission" date="2013-11" db="EMBL/GenBank/DDBJ databases">
        <title>Genome sequencing of Stegodyphus mimosarum.</title>
        <authorList>
            <person name="Bechsgaard J."/>
        </authorList>
    </citation>
    <scope>NUCLEOTIDE SEQUENCE [LARGE SCALE GENOMIC DNA]</scope>
</reference>
<evidence type="ECO:0000256" key="4">
    <source>
        <dbReference type="SAM" id="MobiDB-lite"/>
    </source>
</evidence>
<gene>
    <name evidence="5" type="ORF">X975_02598</name>
</gene>
<protein>
    <recommendedName>
        <fullName evidence="1">protein-tyrosine-phosphatase</fullName>
        <ecNumber evidence="1">3.1.3.48</ecNumber>
    </recommendedName>
</protein>
<feature type="region of interest" description="Disordered" evidence="4">
    <location>
        <begin position="76"/>
        <end position="96"/>
    </location>
</feature>
<proteinExistence type="predicted"/>
<feature type="region of interest" description="Disordered" evidence="4">
    <location>
        <begin position="228"/>
        <end position="281"/>
    </location>
</feature>
<organism evidence="5 6">
    <name type="scientific">Stegodyphus mimosarum</name>
    <name type="common">African social velvet spider</name>
    <dbReference type="NCBI Taxonomy" id="407821"/>
    <lineage>
        <taxon>Eukaryota</taxon>
        <taxon>Metazoa</taxon>
        <taxon>Ecdysozoa</taxon>
        <taxon>Arthropoda</taxon>
        <taxon>Chelicerata</taxon>
        <taxon>Arachnida</taxon>
        <taxon>Araneae</taxon>
        <taxon>Araneomorphae</taxon>
        <taxon>Entelegynae</taxon>
        <taxon>Eresoidea</taxon>
        <taxon>Eresidae</taxon>
        <taxon>Stegodyphus</taxon>
    </lineage>
</organism>
<evidence type="ECO:0000256" key="3">
    <source>
        <dbReference type="ARBA" id="ARBA00022912"/>
    </source>
</evidence>
<dbReference type="PANTHER" id="PTHR45983:SF2">
    <property type="entry name" value="PROTEIN-TYROSINE-PHOSPHATASE"/>
    <property type="match status" value="1"/>
</dbReference>
<dbReference type="Proteomes" id="UP000054359">
    <property type="component" value="Unassembled WGS sequence"/>
</dbReference>
<dbReference type="OrthoDB" id="6420788at2759"/>
<evidence type="ECO:0000256" key="2">
    <source>
        <dbReference type="ARBA" id="ARBA00022801"/>
    </source>
</evidence>